<keyword evidence="1" id="KW-0812">Transmembrane</keyword>
<feature type="transmembrane region" description="Helical" evidence="1">
    <location>
        <begin position="81"/>
        <end position="103"/>
    </location>
</feature>
<dbReference type="RefSeq" id="WP_169580087.1">
    <property type="nucleotide sequence ID" value="NZ_CP051480.1"/>
</dbReference>
<gene>
    <name evidence="2" type="ORF">HGG64_00850</name>
</gene>
<dbReference type="AlphaFoldDB" id="A0A858U4V8"/>
<feature type="transmembrane region" description="Helical" evidence="1">
    <location>
        <begin position="115"/>
        <end position="137"/>
    </location>
</feature>
<keyword evidence="1" id="KW-0472">Membrane</keyword>
<keyword evidence="3" id="KW-1185">Reference proteome</keyword>
<dbReference type="NCBIfam" id="NF045937">
    <property type="entry name" value="MSC_0624_12TM"/>
    <property type="match status" value="1"/>
</dbReference>
<evidence type="ECO:0000313" key="2">
    <source>
        <dbReference type="EMBL" id="QJG66263.1"/>
    </source>
</evidence>
<protein>
    <submittedName>
        <fullName evidence="2">Uncharacterized protein</fullName>
    </submittedName>
</protein>
<proteinExistence type="predicted"/>
<feature type="transmembrane region" description="Helical" evidence="1">
    <location>
        <begin position="311"/>
        <end position="333"/>
    </location>
</feature>
<feature type="transmembrane region" description="Helical" evidence="1">
    <location>
        <begin position="404"/>
        <end position="426"/>
    </location>
</feature>
<feature type="transmembrane region" description="Helical" evidence="1">
    <location>
        <begin position="345"/>
        <end position="365"/>
    </location>
</feature>
<feature type="transmembrane region" description="Helical" evidence="1">
    <location>
        <begin position="371"/>
        <end position="392"/>
    </location>
</feature>
<evidence type="ECO:0000313" key="3">
    <source>
        <dbReference type="Proteomes" id="UP000501728"/>
    </source>
</evidence>
<dbReference type="KEGG" id="mphn:HGG64_00850"/>
<reference evidence="2 3" key="1">
    <citation type="submission" date="2020-04" db="EMBL/GenBank/DDBJ databases">
        <title>Novel Mycoplasma species detected in Phocoena phocoena (harbor porpoise) from the USA.</title>
        <authorList>
            <person name="Volokhov D.V."/>
        </authorList>
    </citation>
    <scope>NUCLEOTIDE SEQUENCE [LARGE SCALE GENOMIC DNA]</scope>
    <source>
        <strain evidence="2 3">C264-NAS</strain>
    </source>
</reference>
<feature type="transmembrane region" description="Helical" evidence="1">
    <location>
        <begin position="30"/>
        <end position="50"/>
    </location>
</feature>
<feature type="transmembrane region" description="Helical" evidence="1">
    <location>
        <begin position="446"/>
        <end position="472"/>
    </location>
</feature>
<feature type="transmembrane region" description="Helical" evidence="1">
    <location>
        <begin position="273"/>
        <end position="291"/>
    </location>
</feature>
<feature type="transmembrane region" description="Helical" evidence="1">
    <location>
        <begin position="182"/>
        <end position="204"/>
    </location>
</feature>
<evidence type="ECO:0000256" key="1">
    <source>
        <dbReference type="SAM" id="Phobius"/>
    </source>
</evidence>
<feature type="transmembrane region" description="Helical" evidence="1">
    <location>
        <begin position="233"/>
        <end position="252"/>
    </location>
</feature>
<organism evidence="2 3">
    <name type="scientific">Mycoplasma phocoeninasale</name>
    <dbReference type="NCBI Taxonomy" id="2726117"/>
    <lineage>
        <taxon>Bacteria</taxon>
        <taxon>Bacillati</taxon>
        <taxon>Mycoplasmatota</taxon>
        <taxon>Mollicutes</taxon>
        <taxon>Mycoplasmataceae</taxon>
        <taxon>Mycoplasma</taxon>
    </lineage>
</organism>
<sequence length="495" mass="57137">MQKSIIDKQKIFDDYDGFSKAKKINKSAKILKIIAFALFIVMSALLLFFAPRTIFAQSLLPFNSLRFFFNFDSFGIQQLNILILFRMFLLGFVFIFSFYKNFINISLNQHYIKKYYLWFAAYLSLSIASFLLFFLYFENLPVKLVHLSLILVALYLINLGYSIQSMHIKMKSEPLVYKNRNILIITSISQLISLGLVLGFVYGWNHSSRVPNFLFQANSFYTKMVNLFTVRSISNLLAIIAISLLFALLVVGNSFERINLLTQKGNAKLYLKNLIILNLGLAFVAFLWLIRMFPLVLDDTNVLKIPLQRNYLYLLQIIIPVTVLGIYAFLVYSKNKKIQGTLKHNLFLAIAQSIIWFSLLIINVNSQDEKINIINLFFSAIAAIAIISLYFIRIKSANNFSNIFIVVLLMSIITTLLIFAVNHLLIEKSNANYLFYVINSNISIHAIMIVVTFTISLIFLLSNISYLTHILFRVKNNQLINQSEIKVSKEFRNEK</sequence>
<dbReference type="Proteomes" id="UP000501728">
    <property type="component" value="Chromosome"/>
</dbReference>
<feature type="transmembrane region" description="Helical" evidence="1">
    <location>
        <begin position="143"/>
        <end position="161"/>
    </location>
</feature>
<dbReference type="EMBL" id="CP051480">
    <property type="protein sequence ID" value="QJG66263.1"/>
    <property type="molecule type" value="Genomic_DNA"/>
</dbReference>
<accession>A0A858U4V8</accession>
<keyword evidence="1" id="KW-1133">Transmembrane helix</keyword>
<name>A0A858U4V8_9MOLU</name>